<evidence type="ECO:0000313" key="2">
    <source>
        <dbReference type="EMBL" id="KAF6001067.1"/>
    </source>
</evidence>
<dbReference type="OrthoDB" id="10484084at2759"/>
<evidence type="ECO:0000256" key="1">
    <source>
        <dbReference type="SAM" id="MobiDB-lite"/>
    </source>
</evidence>
<accession>A0A7J7IEU3</accession>
<reference evidence="2 3" key="1">
    <citation type="journal article" date="2020" name="J. Phycol.">
        <title>Comparative genome analysis reveals Cyanidiococcus gen. nov., a new extremophilic red algal genus sister to Cyanidioschyzon (Cyanidioschyzonaceae, Rhodophyta).</title>
        <authorList>
            <person name="Liu S.-L."/>
            <person name="Chiang Y.-R."/>
            <person name="Yoon H.S."/>
            <person name="Fu H.-Y."/>
        </authorList>
    </citation>
    <scope>NUCLEOTIDE SEQUENCE [LARGE SCALE GENOMIC DNA]</scope>
    <source>
        <strain evidence="2 3">THAL066</strain>
    </source>
</reference>
<dbReference type="EMBL" id="VWRR01000016">
    <property type="protein sequence ID" value="KAF6001067.1"/>
    <property type="molecule type" value="Genomic_DNA"/>
</dbReference>
<sequence length="263" mass="28326">MKDESTDTTGFREYFRPRRDGEPLPPIPESLSLWGKRTVWGILGGAALGFTQGLQRARLGKAYPMPANVAAKPAQRLSFFVTQGIITSSARLGLFVAIYSAVDLGVRQWLRNSSSEPLAAGCVLCHWSRSTGIEQSSGLAAGSLTGFLFRLPTGMPSLALSGAAYGAGLGFLAGTLERWLHQLEFALQSRRLAAQPSTTTMADETEPDDPQEASAAANPVDVVIRDLQERMQPALSSGSTDQNERREDARFTQVDEQAAPSDP</sequence>
<dbReference type="Proteomes" id="UP000530660">
    <property type="component" value="Unassembled WGS sequence"/>
</dbReference>
<keyword evidence="3" id="KW-1185">Reference proteome</keyword>
<evidence type="ECO:0000313" key="3">
    <source>
        <dbReference type="Proteomes" id="UP000530660"/>
    </source>
</evidence>
<organism evidence="2 3">
    <name type="scientific">Cyanidiococcus yangmingshanensis</name>
    <dbReference type="NCBI Taxonomy" id="2690220"/>
    <lineage>
        <taxon>Eukaryota</taxon>
        <taxon>Rhodophyta</taxon>
        <taxon>Bangiophyceae</taxon>
        <taxon>Cyanidiales</taxon>
        <taxon>Cyanidiaceae</taxon>
        <taxon>Cyanidiococcus</taxon>
    </lineage>
</organism>
<feature type="region of interest" description="Disordered" evidence="1">
    <location>
        <begin position="1"/>
        <end position="23"/>
    </location>
</feature>
<dbReference type="AlphaFoldDB" id="A0A7J7IEU3"/>
<protein>
    <submittedName>
        <fullName evidence="2">Uncharacterized protein</fullName>
    </submittedName>
</protein>
<proteinExistence type="predicted"/>
<gene>
    <name evidence="2" type="ORF">F1559_002294</name>
</gene>
<comment type="caution">
    <text evidence="2">The sequence shown here is derived from an EMBL/GenBank/DDBJ whole genome shotgun (WGS) entry which is preliminary data.</text>
</comment>
<feature type="region of interest" description="Disordered" evidence="1">
    <location>
        <begin position="194"/>
        <end position="263"/>
    </location>
</feature>
<name>A0A7J7IEU3_9RHOD</name>
<feature type="compositionally biased region" description="Basic and acidic residues" evidence="1">
    <location>
        <begin position="13"/>
        <end position="22"/>
    </location>
</feature>